<dbReference type="EMBL" id="QZWG01000011">
    <property type="protein sequence ID" value="RZB80703.1"/>
    <property type="molecule type" value="Genomic_DNA"/>
</dbReference>
<dbReference type="Gene3D" id="3.30.200.20">
    <property type="entry name" value="Phosphorylase Kinase, domain 1"/>
    <property type="match status" value="1"/>
</dbReference>
<dbReference type="Gene3D" id="1.10.510.10">
    <property type="entry name" value="Transferase(Phosphotransferase) domain 1"/>
    <property type="match status" value="1"/>
</dbReference>
<dbReference type="InterPro" id="IPR036875">
    <property type="entry name" value="Znf_CCHC_sf"/>
</dbReference>
<dbReference type="InterPro" id="IPR054722">
    <property type="entry name" value="PolX-like_BBD"/>
</dbReference>
<dbReference type="Pfam" id="PF14223">
    <property type="entry name" value="Retrotran_gag_2"/>
    <property type="match status" value="1"/>
</dbReference>
<evidence type="ECO:0000259" key="9">
    <source>
        <dbReference type="PROSITE" id="PS50994"/>
    </source>
</evidence>
<dbReference type="PROSITE" id="PS50011">
    <property type="entry name" value="PROTEIN_KINASE_DOM"/>
    <property type="match status" value="1"/>
</dbReference>
<name>A0A445I3M1_GLYSO</name>
<dbReference type="InterPro" id="IPR011009">
    <property type="entry name" value="Kinase-like_dom_sf"/>
</dbReference>
<keyword evidence="6" id="KW-0863">Zinc-finger</keyword>
<comment type="catalytic activity">
    <reaction evidence="5">
        <text>L-seryl-[protein] + ATP = O-phospho-L-seryl-[protein] + ADP + H(+)</text>
        <dbReference type="Rhea" id="RHEA:17989"/>
        <dbReference type="Rhea" id="RHEA-COMP:9863"/>
        <dbReference type="Rhea" id="RHEA-COMP:11604"/>
        <dbReference type="ChEBI" id="CHEBI:15378"/>
        <dbReference type="ChEBI" id="CHEBI:29999"/>
        <dbReference type="ChEBI" id="CHEBI:30616"/>
        <dbReference type="ChEBI" id="CHEBI:83421"/>
        <dbReference type="ChEBI" id="CHEBI:456216"/>
        <dbReference type="EC" id="2.7.11.1"/>
    </reaction>
</comment>
<dbReference type="SUPFAM" id="SSF56112">
    <property type="entry name" value="Protein kinase-like (PK-like)"/>
    <property type="match status" value="1"/>
</dbReference>
<accession>A0A445I3M1</accession>
<dbReference type="Gene3D" id="3.30.420.10">
    <property type="entry name" value="Ribonuclease H-like superfamily/Ribonuclease H"/>
    <property type="match status" value="1"/>
</dbReference>
<dbReference type="Pfam" id="PF00069">
    <property type="entry name" value="Pkinase"/>
    <property type="match status" value="1"/>
</dbReference>
<dbReference type="Proteomes" id="UP000289340">
    <property type="component" value="Chromosome 11"/>
</dbReference>
<dbReference type="GO" id="GO:0008270">
    <property type="term" value="F:zinc ion binding"/>
    <property type="evidence" value="ECO:0007669"/>
    <property type="project" value="UniProtKB-KW"/>
</dbReference>
<protein>
    <recommendedName>
        <fullName evidence="1">non-specific serine/threonine protein kinase</fullName>
        <ecNumber evidence="1">2.7.11.1</ecNumber>
    </recommendedName>
</protein>
<evidence type="ECO:0000256" key="1">
    <source>
        <dbReference type="ARBA" id="ARBA00012513"/>
    </source>
</evidence>
<evidence type="ECO:0000259" key="8">
    <source>
        <dbReference type="PROSITE" id="PS50158"/>
    </source>
</evidence>
<dbReference type="InterPro" id="IPR013103">
    <property type="entry name" value="RVT_2"/>
</dbReference>
<keyword evidence="6" id="KW-0479">Metal-binding</keyword>
<dbReference type="AlphaFoldDB" id="A0A445I3M1"/>
<dbReference type="InterPro" id="IPR001878">
    <property type="entry name" value="Znf_CCHC"/>
</dbReference>
<evidence type="ECO:0000256" key="5">
    <source>
        <dbReference type="ARBA" id="ARBA00048679"/>
    </source>
</evidence>
<evidence type="ECO:0000256" key="4">
    <source>
        <dbReference type="ARBA" id="ARBA00047899"/>
    </source>
</evidence>
<dbReference type="InterPro" id="IPR000719">
    <property type="entry name" value="Prot_kinase_dom"/>
</dbReference>
<keyword evidence="3" id="KW-0418">Kinase</keyword>
<dbReference type="InterPro" id="IPR050588">
    <property type="entry name" value="WNK_Ser-Thr_kinase"/>
</dbReference>
<keyword evidence="6" id="KW-0862">Zinc</keyword>
<dbReference type="PANTHER" id="PTHR13902">
    <property type="entry name" value="SERINE/THREONINE-PROTEIN KINASE WNK WITH NO LYSINE -RELATED"/>
    <property type="match status" value="1"/>
</dbReference>
<reference evidence="10 11" key="1">
    <citation type="submission" date="2018-09" db="EMBL/GenBank/DDBJ databases">
        <title>A high-quality reference genome of wild soybean provides a powerful tool to mine soybean genomes.</title>
        <authorList>
            <person name="Xie M."/>
            <person name="Chung C.Y.L."/>
            <person name="Li M.-W."/>
            <person name="Wong F.-L."/>
            <person name="Chan T.-F."/>
            <person name="Lam H.-M."/>
        </authorList>
    </citation>
    <scope>NUCLEOTIDE SEQUENCE [LARGE SCALE GENOMIC DNA]</scope>
    <source>
        <strain evidence="11">cv. W05</strain>
        <tissue evidence="10">Hypocotyl of etiolated seedlings</tissue>
    </source>
</reference>
<dbReference type="Pfam" id="PF22936">
    <property type="entry name" value="Pol_BBD"/>
    <property type="match status" value="1"/>
</dbReference>
<keyword evidence="11" id="KW-1185">Reference proteome</keyword>
<feature type="domain" description="Integrase catalytic" evidence="9">
    <location>
        <begin position="492"/>
        <end position="589"/>
    </location>
</feature>
<dbReference type="GO" id="GO:0003676">
    <property type="term" value="F:nucleic acid binding"/>
    <property type="evidence" value="ECO:0007669"/>
    <property type="project" value="InterPro"/>
</dbReference>
<proteinExistence type="predicted"/>
<organism evidence="10 11">
    <name type="scientific">Glycine soja</name>
    <name type="common">Wild soybean</name>
    <dbReference type="NCBI Taxonomy" id="3848"/>
    <lineage>
        <taxon>Eukaryota</taxon>
        <taxon>Viridiplantae</taxon>
        <taxon>Streptophyta</taxon>
        <taxon>Embryophyta</taxon>
        <taxon>Tracheophyta</taxon>
        <taxon>Spermatophyta</taxon>
        <taxon>Magnoliopsida</taxon>
        <taxon>eudicotyledons</taxon>
        <taxon>Gunneridae</taxon>
        <taxon>Pentapetalae</taxon>
        <taxon>rosids</taxon>
        <taxon>fabids</taxon>
        <taxon>Fabales</taxon>
        <taxon>Fabaceae</taxon>
        <taxon>Papilionoideae</taxon>
        <taxon>50 kb inversion clade</taxon>
        <taxon>NPAAA clade</taxon>
        <taxon>indigoferoid/millettioid clade</taxon>
        <taxon>Phaseoleae</taxon>
        <taxon>Glycine</taxon>
        <taxon>Glycine subgen. Soja</taxon>
    </lineage>
</organism>
<dbReference type="SUPFAM" id="SSF57756">
    <property type="entry name" value="Retrovirus zinc finger-like domains"/>
    <property type="match status" value="1"/>
</dbReference>
<dbReference type="GO" id="GO:0016779">
    <property type="term" value="F:nucleotidyltransferase activity"/>
    <property type="evidence" value="ECO:0007669"/>
    <property type="project" value="UniProtKB-KW"/>
</dbReference>
<evidence type="ECO:0000313" key="10">
    <source>
        <dbReference type="EMBL" id="RZB80703.1"/>
    </source>
</evidence>
<evidence type="ECO:0000259" key="7">
    <source>
        <dbReference type="PROSITE" id="PS50011"/>
    </source>
</evidence>
<keyword evidence="10" id="KW-0808">Transferase</keyword>
<dbReference type="GO" id="GO:0106310">
    <property type="term" value="F:protein serine kinase activity"/>
    <property type="evidence" value="ECO:0007669"/>
    <property type="project" value="RHEA"/>
</dbReference>
<dbReference type="SMART" id="SM00220">
    <property type="entry name" value="S_TKc"/>
    <property type="match status" value="1"/>
</dbReference>
<dbReference type="GO" id="GO:0015074">
    <property type="term" value="P:DNA integration"/>
    <property type="evidence" value="ECO:0007669"/>
    <property type="project" value="InterPro"/>
</dbReference>
<dbReference type="EC" id="2.7.11.1" evidence="1"/>
<evidence type="ECO:0000256" key="3">
    <source>
        <dbReference type="ARBA" id="ARBA00022777"/>
    </source>
</evidence>
<keyword evidence="2" id="KW-0723">Serine/threonine-protein kinase</keyword>
<sequence length="1254" mass="142301">MILAQQIGAVNVERFLSSIQEMGSAKYEVEKFTGQNDFGLWRLKMRALLVQQGLVEALDGEVKLEKMMAGGNKKTLLQKAHSAIILSLGDKVLRQVSKETIAAGVWSKLEGLYMTKSLFNRLYLKQSLYLFKMHEDRSVVEQLDLFNKLILDLKNIDVTIDDKDQALLLLCSLPKSYSHFKETLLFGRDSVSLDEVQAALNSKELNERKEKKSSTSGEGLTARGKTFKKDSKFDKKKQKLENQKNGEENIFKIRCYHCKKEGHTRKVCPERQKNGGSNNRKNDSGNAAIVQDDDYESAEALMVSEKNPETKWIMNSGCSWHMTPNRSWFEQFSDQADGFVLLGDNKPCKIEEIGSIRFKFHDGAERILTEVRYVPELKRNLISLGEFDKRGYVFKGEKGILNVVKDSMVVMRGIMENGLYSVDGEVVIGSAATATGRVLSKTELWHMKLGHPAEPNSMLDSREEKVPLIMFMLIFGVQPRLPLILEQGQKIKRLRTDNGLDFCSKPFNDFYKENDIARHRTVAGTPQQNGLAERFNMTILERVRCMLLSAGLPKIFWAEAAMTVVYLINKCPSTALNFKTPEEFCTNKSKETDSEKLNFEVETEDKHVETPVVNWPLDEEKSKEKEQEEANYVLARDRIRREIKQPKRYEYADLIAFALVAASEVLEEDPKTVKAVLTMKHRSIIILMAMVAEFDLLLEQMDVKTTFLYGKLDEVILMKQPEGFEVKAEFVILLLYVDDILIASNSKSEVEKLNSELSREFEMKDLGVAKRILEIEIKRDRKRKLLFLSQELYLRKVLERFGISNSKPVTTPMSQQFKLSTSQAPKTHDDIIYMEGIPYANVVGSLMYAMVCTRPDIAHAVSLVSRFMANPGKAHWQALKWILKYIRGSLGRVLVYGGARNSRRTAVIEGFVDSDYAGCLDSRKSLTRFVFTALALQLVGKLAFKRTFQPAMYIISVNSLLQVGDILGKGAMKTVYKAIDEILGLQVAWSQVRLNEALRKPEDLERLYLEDLKCGNIFVNGHLGQVKIGDLGLAAILHGSEPAHSVIGTQEFMAPEFYKEEYNQLVDVYSFGMCVLEMLTSGYPYSECANPAQIYKKVTSKHKCLLAKCLMTAAKRPSAKELFSHPFLLSDDASSMTKIGIQKPFLNYNEMEKLQLNDDSPRTEMSITGKLNPEHHSFFLKVQISDKDGSCRNVYLPFGIYNDTLIDDAMEMVKELEITDLKSSDIANMIEGEMLDLNQEEEALTDSSESRPWG</sequence>
<dbReference type="GO" id="GO:0005524">
    <property type="term" value="F:ATP binding"/>
    <property type="evidence" value="ECO:0007669"/>
    <property type="project" value="InterPro"/>
</dbReference>
<dbReference type="InterPro" id="IPR036397">
    <property type="entry name" value="RNaseH_sf"/>
</dbReference>
<comment type="catalytic activity">
    <reaction evidence="4">
        <text>L-threonyl-[protein] + ATP = O-phospho-L-threonyl-[protein] + ADP + H(+)</text>
        <dbReference type="Rhea" id="RHEA:46608"/>
        <dbReference type="Rhea" id="RHEA-COMP:11060"/>
        <dbReference type="Rhea" id="RHEA-COMP:11605"/>
        <dbReference type="ChEBI" id="CHEBI:15378"/>
        <dbReference type="ChEBI" id="CHEBI:30013"/>
        <dbReference type="ChEBI" id="CHEBI:30616"/>
        <dbReference type="ChEBI" id="CHEBI:61977"/>
        <dbReference type="ChEBI" id="CHEBI:456216"/>
        <dbReference type="EC" id="2.7.11.1"/>
    </reaction>
</comment>
<dbReference type="PROSITE" id="PS50994">
    <property type="entry name" value="INTEGRASE"/>
    <property type="match status" value="1"/>
</dbReference>
<gene>
    <name evidence="10" type="ORF">D0Y65_030417</name>
</gene>
<comment type="caution">
    <text evidence="10">The sequence shown here is derived from an EMBL/GenBank/DDBJ whole genome shotgun (WGS) entry which is preliminary data.</text>
</comment>
<dbReference type="InterPro" id="IPR012337">
    <property type="entry name" value="RNaseH-like_sf"/>
</dbReference>
<dbReference type="Pfam" id="PF07727">
    <property type="entry name" value="RVT_2"/>
    <property type="match status" value="1"/>
</dbReference>
<feature type="domain" description="CCHC-type" evidence="8">
    <location>
        <begin position="254"/>
        <end position="270"/>
    </location>
</feature>
<feature type="domain" description="Protein kinase" evidence="7">
    <location>
        <begin position="879"/>
        <end position="1128"/>
    </location>
</feature>
<evidence type="ECO:0000256" key="2">
    <source>
        <dbReference type="ARBA" id="ARBA00022527"/>
    </source>
</evidence>
<dbReference type="SUPFAM" id="SSF53098">
    <property type="entry name" value="Ribonuclease H-like"/>
    <property type="match status" value="1"/>
</dbReference>
<dbReference type="SMART" id="SM00343">
    <property type="entry name" value="ZnF_C2HC"/>
    <property type="match status" value="1"/>
</dbReference>
<dbReference type="InterPro" id="IPR001584">
    <property type="entry name" value="Integrase_cat-core"/>
</dbReference>
<dbReference type="GO" id="GO:0004674">
    <property type="term" value="F:protein serine/threonine kinase activity"/>
    <property type="evidence" value="ECO:0007669"/>
    <property type="project" value="UniProtKB-KW"/>
</dbReference>
<evidence type="ECO:0000256" key="6">
    <source>
        <dbReference type="PROSITE-ProRule" id="PRU00047"/>
    </source>
</evidence>
<keyword evidence="10" id="KW-0548">Nucleotidyltransferase</keyword>
<evidence type="ECO:0000313" key="11">
    <source>
        <dbReference type="Proteomes" id="UP000289340"/>
    </source>
</evidence>
<dbReference type="PROSITE" id="PS50158">
    <property type="entry name" value="ZF_CCHC"/>
    <property type="match status" value="1"/>
</dbReference>